<feature type="compositionally biased region" description="Basic and acidic residues" evidence="1">
    <location>
        <begin position="140"/>
        <end position="150"/>
    </location>
</feature>
<feature type="compositionally biased region" description="Basic and acidic residues" evidence="1">
    <location>
        <begin position="393"/>
        <end position="405"/>
    </location>
</feature>
<feature type="region of interest" description="Disordered" evidence="1">
    <location>
        <begin position="101"/>
        <end position="240"/>
    </location>
</feature>
<sequence>MALFAGTTAPDRQPSPAPVGLSLSLSSNNPFRNRATSPNPSPSTPVYHTAAATPPPAVQRPAPPMSTNPFLDDSELSQPNSQARANAAALPEDIFNELSLLDKPMSNSQNGVSGAGAYIVRPPTNGAPPRPIGPPPSYRAPDRPSGDRPPRPPRPPRGPASPDKNGFSRPRPRRASESSVMEKERRPRMDRDGFDDRQRTESEEQRRRERRKEREERHKQEKEKIRRGEKKPRKPQGLDIIDKLDVTGIYGQGLFHHDGPFDACNPHRNAKKDRKAPMQAFPADSANMQLGGAGPLRSRLDLDRFHGRGEESFSEYAVTRKPATTVIDPLQRIEPVHGTETYGLGTSTFLEGAPASRSALQRRDSEDPELNSGGGGLSRKKSLAQRFRGMSASRRDRPGDLRSPDARYQIPAQPNGAYSPEVQQLKATSAGGPVQARYNKENEVNVFDNDYEAAFDKKGAQIKIAEQGKPSLGRPRATSSPKAPALSRSLTSDARVPSRGRGSSGEEDRPEKGGVSGFLNRMRSVKGGSRRPTRNVE</sequence>
<dbReference type="PANTHER" id="PTHR28307:SF2">
    <property type="entry name" value="PROTEIN PAL1"/>
    <property type="match status" value="1"/>
</dbReference>
<dbReference type="AlphaFoldDB" id="A0A139HYA4"/>
<evidence type="ECO:0000313" key="3">
    <source>
        <dbReference type="Proteomes" id="UP000070133"/>
    </source>
</evidence>
<evidence type="ECO:0000256" key="1">
    <source>
        <dbReference type="SAM" id="MobiDB-lite"/>
    </source>
</evidence>
<feature type="compositionally biased region" description="Pro residues" evidence="1">
    <location>
        <begin position="125"/>
        <end position="138"/>
    </location>
</feature>
<feature type="compositionally biased region" description="Basic and acidic residues" evidence="1">
    <location>
        <begin position="174"/>
        <end position="226"/>
    </location>
</feature>
<dbReference type="PANTHER" id="PTHR28307">
    <property type="entry name" value="PROTEIN PAL1"/>
    <property type="match status" value="1"/>
</dbReference>
<dbReference type="InterPro" id="IPR013226">
    <property type="entry name" value="Pal1"/>
</dbReference>
<name>A0A139HYA4_9PEZI</name>
<dbReference type="Pfam" id="PF08316">
    <property type="entry name" value="Pal1"/>
    <property type="match status" value="1"/>
</dbReference>
<comment type="caution">
    <text evidence="2">The sequence shown here is derived from an EMBL/GenBank/DDBJ whole genome shotgun (WGS) entry which is preliminary data.</text>
</comment>
<feature type="compositionally biased region" description="Pro residues" evidence="1">
    <location>
        <begin position="53"/>
        <end position="66"/>
    </location>
</feature>
<feature type="compositionally biased region" description="Basic residues" evidence="1">
    <location>
        <begin position="528"/>
        <end position="537"/>
    </location>
</feature>
<feature type="compositionally biased region" description="Polar residues" evidence="1">
    <location>
        <begin position="23"/>
        <end position="38"/>
    </location>
</feature>
<accession>A0A139HYA4</accession>
<protein>
    <recommendedName>
        <fullName evidence="4">Pal1 cell morphology protein</fullName>
    </recommendedName>
</protein>
<evidence type="ECO:0000313" key="2">
    <source>
        <dbReference type="EMBL" id="KXT07418.1"/>
    </source>
</evidence>
<gene>
    <name evidence="2" type="ORF">AC578_479</name>
</gene>
<dbReference type="Proteomes" id="UP000070133">
    <property type="component" value="Unassembled WGS sequence"/>
</dbReference>
<feature type="region of interest" description="Disordered" evidence="1">
    <location>
        <begin position="464"/>
        <end position="537"/>
    </location>
</feature>
<dbReference type="EMBL" id="LFZN01000002">
    <property type="protein sequence ID" value="KXT07418.1"/>
    <property type="molecule type" value="Genomic_DNA"/>
</dbReference>
<dbReference type="STRING" id="321146.A0A139HYA4"/>
<proteinExistence type="predicted"/>
<dbReference type="GO" id="GO:0005737">
    <property type="term" value="C:cytoplasm"/>
    <property type="evidence" value="ECO:0007669"/>
    <property type="project" value="TreeGrafter"/>
</dbReference>
<feature type="region of interest" description="Disordered" evidence="1">
    <location>
        <begin position="1"/>
        <end position="89"/>
    </location>
</feature>
<dbReference type="OrthoDB" id="5352132at2759"/>
<evidence type="ECO:0008006" key="4">
    <source>
        <dbReference type="Google" id="ProtNLM"/>
    </source>
</evidence>
<feature type="region of interest" description="Disordered" evidence="1">
    <location>
        <begin position="344"/>
        <end position="441"/>
    </location>
</feature>
<reference evidence="2 3" key="1">
    <citation type="submission" date="2015-07" db="EMBL/GenBank/DDBJ databases">
        <title>Comparative genomics of the Sigatoka disease complex on banana suggests a link between parallel evolutionary changes in Pseudocercospora fijiensis and Pseudocercospora eumusae and increased virulence on the banana host.</title>
        <authorList>
            <person name="Chang T.-C."/>
            <person name="Salvucci A."/>
            <person name="Crous P.W."/>
            <person name="Stergiopoulos I."/>
        </authorList>
    </citation>
    <scope>NUCLEOTIDE SEQUENCE [LARGE SCALE GENOMIC DNA]</scope>
    <source>
        <strain evidence="2 3">CBS 114824</strain>
    </source>
</reference>
<organism evidence="2 3">
    <name type="scientific">Pseudocercospora eumusae</name>
    <dbReference type="NCBI Taxonomy" id="321146"/>
    <lineage>
        <taxon>Eukaryota</taxon>
        <taxon>Fungi</taxon>
        <taxon>Dikarya</taxon>
        <taxon>Ascomycota</taxon>
        <taxon>Pezizomycotina</taxon>
        <taxon>Dothideomycetes</taxon>
        <taxon>Dothideomycetidae</taxon>
        <taxon>Mycosphaerellales</taxon>
        <taxon>Mycosphaerellaceae</taxon>
        <taxon>Pseudocercospora</taxon>
    </lineage>
</organism>
<keyword evidence="3" id="KW-1185">Reference proteome</keyword>